<feature type="domain" description="Xylose isomerase-like TIM barrel" evidence="4">
    <location>
        <begin position="24"/>
        <end position="250"/>
    </location>
</feature>
<protein>
    <submittedName>
        <fullName evidence="5">Hydroxypyruvate isomerase</fullName>
    </submittedName>
</protein>
<dbReference type="SUPFAM" id="SSF51658">
    <property type="entry name" value="Xylose isomerase-like"/>
    <property type="match status" value="1"/>
</dbReference>
<gene>
    <name evidence="5" type="ORF">SAMN04488238_102242</name>
</gene>
<feature type="active site" description="Proton donor/acceptor" evidence="3">
    <location>
        <position position="136"/>
    </location>
</feature>
<comment type="similarity">
    <text evidence="2">Belongs to the hyi family.</text>
</comment>
<dbReference type="PANTHER" id="PTHR43489:SF6">
    <property type="entry name" value="HYDROXYPYRUVATE ISOMERASE-RELATED"/>
    <property type="match status" value="1"/>
</dbReference>
<dbReference type="GO" id="GO:0008903">
    <property type="term" value="F:hydroxypyruvate isomerase activity"/>
    <property type="evidence" value="ECO:0007669"/>
    <property type="project" value="TreeGrafter"/>
</dbReference>
<dbReference type="InterPro" id="IPR036237">
    <property type="entry name" value="Xyl_isomerase-like_sf"/>
</dbReference>
<dbReference type="GO" id="GO:0046487">
    <property type="term" value="P:glyoxylate metabolic process"/>
    <property type="evidence" value="ECO:0007669"/>
    <property type="project" value="TreeGrafter"/>
</dbReference>
<dbReference type="AlphaFoldDB" id="A0A1H2U1A5"/>
<dbReference type="STRING" id="564137.SAMN04488238_102242"/>
<dbReference type="PIRSF" id="PIRSF006241">
    <property type="entry name" value="HyI"/>
    <property type="match status" value="1"/>
</dbReference>
<keyword evidence="1 2" id="KW-0413">Isomerase</keyword>
<proteinExistence type="inferred from homology"/>
<reference evidence="5 6" key="1">
    <citation type="submission" date="2016-10" db="EMBL/GenBank/DDBJ databases">
        <authorList>
            <person name="de Groot N.N."/>
        </authorList>
    </citation>
    <scope>NUCLEOTIDE SEQUENCE [LARGE SCALE GENOMIC DNA]</scope>
    <source>
        <strain evidence="5 6">CGMCC 1.8894</strain>
    </source>
</reference>
<feature type="active site" description="Proton donor/acceptor" evidence="3">
    <location>
        <position position="234"/>
    </location>
</feature>
<dbReference type="Pfam" id="PF01261">
    <property type="entry name" value="AP_endonuc_2"/>
    <property type="match status" value="1"/>
</dbReference>
<dbReference type="Proteomes" id="UP000198539">
    <property type="component" value="Unassembled WGS sequence"/>
</dbReference>
<evidence type="ECO:0000256" key="2">
    <source>
        <dbReference type="PIRNR" id="PIRNR006241"/>
    </source>
</evidence>
<organism evidence="5 6">
    <name type="scientific">Roseicitreum antarcticum</name>
    <dbReference type="NCBI Taxonomy" id="564137"/>
    <lineage>
        <taxon>Bacteria</taxon>
        <taxon>Pseudomonadati</taxon>
        <taxon>Pseudomonadota</taxon>
        <taxon>Alphaproteobacteria</taxon>
        <taxon>Rhodobacterales</taxon>
        <taxon>Paracoccaceae</taxon>
        <taxon>Roseicitreum</taxon>
    </lineage>
</organism>
<accession>A0A1H2U1A5</accession>
<dbReference type="Gene3D" id="3.20.20.150">
    <property type="entry name" value="Divalent-metal-dependent TIM barrel enzymes"/>
    <property type="match status" value="1"/>
</dbReference>
<dbReference type="PANTHER" id="PTHR43489">
    <property type="entry name" value="ISOMERASE"/>
    <property type="match status" value="1"/>
</dbReference>
<evidence type="ECO:0000313" key="5">
    <source>
        <dbReference type="EMBL" id="SDW49758.1"/>
    </source>
</evidence>
<evidence type="ECO:0000256" key="1">
    <source>
        <dbReference type="ARBA" id="ARBA00023235"/>
    </source>
</evidence>
<sequence>MMRLPRFSANIGFLWKELSFPDRLRAAAAAGFDAVEFHDEAQSSDLGQISDILAETGLPVCGLNVRMGETAGCAAISGHETRARRDVDAALKTAQALRAKAVHVLAGRTGADGDRAAYIKVLRHALDNGDRMILIEPICRAAIDDYFLHDIGMAAEIVQEIGSPRLKIMFDCFHVEMETGPAGAMFQKYANHVGHVQIASVPGRNEPGVEDRLDLPLLLRQMQAAGYVGAFGCEYRPRTSVESGLGWRESFRGAWNA</sequence>
<name>A0A1H2U1A5_9RHOB</name>
<dbReference type="InterPro" id="IPR013022">
    <property type="entry name" value="Xyl_isomerase-like_TIM-brl"/>
</dbReference>
<dbReference type="OrthoDB" id="9786584at2"/>
<evidence type="ECO:0000259" key="4">
    <source>
        <dbReference type="Pfam" id="PF01261"/>
    </source>
</evidence>
<evidence type="ECO:0000313" key="6">
    <source>
        <dbReference type="Proteomes" id="UP000198539"/>
    </source>
</evidence>
<keyword evidence="6" id="KW-1185">Reference proteome</keyword>
<dbReference type="InterPro" id="IPR026040">
    <property type="entry name" value="HyI-like"/>
</dbReference>
<dbReference type="RefSeq" id="WP_092885814.1">
    <property type="nucleotide sequence ID" value="NZ_FNOM01000002.1"/>
</dbReference>
<evidence type="ECO:0000256" key="3">
    <source>
        <dbReference type="PIRSR" id="PIRSR006241-50"/>
    </source>
</evidence>
<dbReference type="EMBL" id="FNOM01000002">
    <property type="protein sequence ID" value="SDW49758.1"/>
    <property type="molecule type" value="Genomic_DNA"/>
</dbReference>
<keyword evidence="5" id="KW-0670">Pyruvate</keyword>
<dbReference type="InterPro" id="IPR050417">
    <property type="entry name" value="Sugar_Epim/Isomerase"/>
</dbReference>